<dbReference type="SMART" id="SM00825">
    <property type="entry name" value="PKS_KS"/>
    <property type="match status" value="4"/>
</dbReference>
<feature type="region of interest" description="C-terminal hotdog fold" evidence="10">
    <location>
        <begin position="1821"/>
        <end position="1969"/>
    </location>
</feature>
<evidence type="ECO:0000313" key="16">
    <source>
        <dbReference type="Proteomes" id="UP001193748"/>
    </source>
</evidence>
<feature type="active site" description="Proton acceptor; for dehydratase activity" evidence="10">
    <location>
        <position position="1717"/>
    </location>
</feature>
<evidence type="ECO:0000256" key="7">
    <source>
        <dbReference type="ARBA" id="ARBA00022679"/>
    </source>
</evidence>
<feature type="domain" description="PKS/mFAS DH" evidence="14">
    <location>
        <begin position="644"/>
        <end position="929"/>
    </location>
</feature>
<name>A0AAX0AWF2_CLOBE</name>
<dbReference type="Proteomes" id="UP001193748">
    <property type="component" value="Unassembled WGS sequence"/>
</dbReference>
<dbReference type="CDD" id="cd00833">
    <property type="entry name" value="PKS"/>
    <property type="match status" value="4"/>
</dbReference>
<dbReference type="Gene3D" id="3.40.50.150">
    <property type="entry name" value="Vaccinia Virus protein VP39"/>
    <property type="match status" value="1"/>
</dbReference>
<keyword evidence="4" id="KW-0596">Phosphopantetheine</keyword>
<comment type="pathway">
    <text evidence="3">Antibiotic biosynthesis; bacillaene biosynthesis.</text>
</comment>
<dbReference type="InterPro" id="IPR036736">
    <property type="entry name" value="ACP-like_sf"/>
</dbReference>
<dbReference type="RefSeq" id="WP_173710147.1">
    <property type="nucleotide sequence ID" value="NZ_JABSWW010000001.1"/>
</dbReference>
<dbReference type="PROSITE" id="PS50075">
    <property type="entry name" value="CARRIER"/>
    <property type="match status" value="5"/>
</dbReference>
<reference evidence="15" key="1">
    <citation type="submission" date="2020-05" db="EMBL/GenBank/DDBJ databases">
        <authorList>
            <person name="Brown S."/>
            <person name="Huntemann M."/>
            <person name="Clum A."/>
            <person name="Spunde A."/>
            <person name="Palaniappan K."/>
            <person name="Ritter S."/>
            <person name="Mikhailova N."/>
            <person name="Chen I.-M."/>
            <person name="Stamatis D."/>
            <person name="Reddy T."/>
            <person name="O'Malley R."/>
            <person name="Daum C."/>
            <person name="Shapiro N."/>
            <person name="Ivanova N."/>
            <person name="Kyrpides N."/>
            <person name="Woyke T."/>
        </authorList>
    </citation>
    <scope>NUCLEOTIDE SEQUENCE</scope>
    <source>
        <strain evidence="15">DJ080</strain>
    </source>
</reference>
<dbReference type="SMART" id="SM01294">
    <property type="entry name" value="PKS_PP_betabranch"/>
    <property type="match status" value="2"/>
</dbReference>
<dbReference type="InterPro" id="IPR042104">
    <property type="entry name" value="PKS_dehydratase_sf"/>
</dbReference>
<dbReference type="SMART" id="SM00822">
    <property type="entry name" value="PKS_KR"/>
    <property type="match status" value="2"/>
</dbReference>
<dbReference type="Pfam" id="PF00550">
    <property type="entry name" value="PP-binding"/>
    <property type="match status" value="5"/>
</dbReference>
<dbReference type="InterPro" id="IPR018201">
    <property type="entry name" value="Ketoacyl_synth_AS"/>
</dbReference>
<dbReference type="Gene3D" id="3.10.129.110">
    <property type="entry name" value="Polyketide synthase dehydratase"/>
    <property type="match status" value="2"/>
</dbReference>
<reference evidence="15" key="2">
    <citation type="journal article" date="2022" name="Nat. Biotechnol.">
        <title>Carbon-negative production of acetone and isopropanol by gas fermentation at industrial pilot scale.</title>
        <authorList>
            <person name="Liew F.E."/>
            <person name="Nogle R."/>
            <person name="Abdalla T."/>
            <person name="Rasor B.J."/>
            <person name="Canter C."/>
            <person name="Jensen R.O."/>
            <person name="Wang L."/>
            <person name="Strutz J."/>
            <person name="Chirania P."/>
            <person name="De Tissera S."/>
            <person name="Mueller A.P."/>
            <person name="Ruan Z."/>
            <person name="Gao A."/>
            <person name="Tran L."/>
            <person name="Engle N.L."/>
            <person name="Bromley J.C."/>
            <person name="Daniell J."/>
            <person name="Conrado R."/>
            <person name="Tschaplinski T.J."/>
            <person name="Giannone R.J."/>
            <person name="Hettich R.L."/>
            <person name="Karim A.S."/>
            <person name="Simpson S.D."/>
            <person name="Brown S.D."/>
            <person name="Leang C."/>
            <person name="Jewett M.C."/>
            <person name="Kopke M."/>
        </authorList>
    </citation>
    <scope>NUCLEOTIDE SEQUENCE</scope>
    <source>
        <strain evidence="15">DJ080</strain>
    </source>
</reference>
<evidence type="ECO:0000256" key="1">
    <source>
        <dbReference type="ARBA" id="ARBA00003299"/>
    </source>
</evidence>
<dbReference type="InterPro" id="IPR054514">
    <property type="entry name" value="RhiE-like_linker"/>
</dbReference>
<dbReference type="EMBL" id="JABSWW010000001">
    <property type="protein sequence ID" value="NRT86793.1"/>
    <property type="molecule type" value="Genomic_DNA"/>
</dbReference>
<organism evidence="15 16">
    <name type="scientific">Clostridium beijerinckii</name>
    <name type="common">Clostridium MP</name>
    <dbReference type="NCBI Taxonomy" id="1520"/>
    <lineage>
        <taxon>Bacteria</taxon>
        <taxon>Bacillati</taxon>
        <taxon>Bacillota</taxon>
        <taxon>Clostridia</taxon>
        <taxon>Eubacteriales</taxon>
        <taxon>Clostridiaceae</taxon>
        <taxon>Clostridium</taxon>
    </lineage>
</organism>
<dbReference type="SMART" id="SM00823">
    <property type="entry name" value="PKS_PP"/>
    <property type="match status" value="5"/>
</dbReference>
<dbReference type="Pfam" id="PF08659">
    <property type="entry name" value="KR"/>
    <property type="match status" value="2"/>
</dbReference>
<feature type="active site" description="Proton donor; for dehydratase activity" evidence="10">
    <location>
        <position position="1883"/>
    </location>
</feature>
<dbReference type="InterPro" id="IPR029063">
    <property type="entry name" value="SAM-dependent_MTases_sf"/>
</dbReference>
<dbReference type="PROSITE" id="PS52004">
    <property type="entry name" value="KS3_2"/>
    <property type="match status" value="4"/>
</dbReference>
<dbReference type="Pfam" id="PF14765">
    <property type="entry name" value="PS-DH"/>
    <property type="match status" value="2"/>
</dbReference>
<dbReference type="SUPFAM" id="SSF47336">
    <property type="entry name" value="ACP-like"/>
    <property type="match status" value="5"/>
</dbReference>
<feature type="domain" description="Ketosynthase family 3 (KS3)" evidence="13">
    <location>
        <begin position="3013"/>
        <end position="3432"/>
    </location>
</feature>
<evidence type="ECO:0000259" key="13">
    <source>
        <dbReference type="PROSITE" id="PS52004"/>
    </source>
</evidence>
<protein>
    <submittedName>
        <fullName evidence="15">Polyketide synthase PksM</fullName>
    </submittedName>
</protein>
<dbReference type="InterPro" id="IPR020841">
    <property type="entry name" value="PKS_Beta-ketoAc_synthase_dom"/>
</dbReference>
<proteinExistence type="predicted"/>
<dbReference type="CDD" id="cd02440">
    <property type="entry name" value="AdoMet_MTases"/>
    <property type="match status" value="1"/>
</dbReference>
<evidence type="ECO:0000256" key="9">
    <source>
        <dbReference type="ARBA" id="ARBA00023268"/>
    </source>
</evidence>
<feature type="domain" description="Ketosynthase family 3 (KS3)" evidence="13">
    <location>
        <begin position="65"/>
        <end position="486"/>
    </location>
</feature>
<dbReference type="Gene3D" id="1.10.1200.10">
    <property type="entry name" value="ACP-like"/>
    <property type="match status" value="5"/>
</dbReference>
<evidence type="ECO:0000256" key="2">
    <source>
        <dbReference type="ARBA" id="ARBA00004496"/>
    </source>
</evidence>
<dbReference type="CDD" id="cd08953">
    <property type="entry name" value="KR_2_SDR_x"/>
    <property type="match status" value="2"/>
</dbReference>
<feature type="domain" description="PKS/mFAS DH" evidence="14">
    <location>
        <begin position="1684"/>
        <end position="1969"/>
    </location>
</feature>
<keyword evidence="9" id="KW-0511">Multifunctional enzyme</keyword>
<comment type="function">
    <text evidence="1">Involved in some intermediate steps for the synthesis of the antibiotic polyketide bacillaene which is involved in secondary metabolism.</text>
</comment>
<comment type="subcellular location">
    <subcellularLocation>
        <location evidence="2">Cytoplasm</location>
    </subcellularLocation>
</comment>
<dbReference type="SUPFAM" id="SSF51735">
    <property type="entry name" value="NAD(P)-binding Rossmann-fold domains"/>
    <property type="match status" value="3"/>
</dbReference>
<dbReference type="Pfam" id="PF21089">
    <property type="entry name" value="PKS_DH_N"/>
    <property type="match status" value="1"/>
</dbReference>
<dbReference type="Gene3D" id="1.10.1240.100">
    <property type="match status" value="4"/>
</dbReference>
<dbReference type="Gene3D" id="3.40.47.10">
    <property type="match status" value="4"/>
</dbReference>
<dbReference type="InterPro" id="IPR016039">
    <property type="entry name" value="Thiolase-like"/>
</dbReference>
<feature type="domain" description="Carrier" evidence="12">
    <location>
        <begin position="2870"/>
        <end position="2943"/>
    </location>
</feature>
<evidence type="ECO:0000259" key="12">
    <source>
        <dbReference type="PROSITE" id="PS50075"/>
    </source>
</evidence>
<dbReference type="PROSITE" id="PS00606">
    <property type="entry name" value="KS3_1"/>
    <property type="match status" value="2"/>
</dbReference>
<dbReference type="Pfam" id="PF00109">
    <property type="entry name" value="ketoacyl-synt"/>
    <property type="match status" value="4"/>
</dbReference>
<dbReference type="InterPro" id="IPR049551">
    <property type="entry name" value="PKS_DH_C"/>
</dbReference>
<dbReference type="InterPro" id="IPR036291">
    <property type="entry name" value="NAD(P)-bd_dom_sf"/>
</dbReference>
<dbReference type="GO" id="GO:0031177">
    <property type="term" value="F:phosphopantetheine binding"/>
    <property type="evidence" value="ECO:0007669"/>
    <property type="project" value="InterPro"/>
</dbReference>
<dbReference type="PROSITE" id="PS52019">
    <property type="entry name" value="PKS_MFAS_DH"/>
    <property type="match status" value="2"/>
</dbReference>
<keyword evidence="5" id="KW-0963">Cytoplasm</keyword>
<evidence type="ECO:0000256" key="4">
    <source>
        <dbReference type="ARBA" id="ARBA00022450"/>
    </source>
</evidence>
<dbReference type="SUPFAM" id="SSF53901">
    <property type="entry name" value="Thiolase-like"/>
    <property type="match status" value="4"/>
</dbReference>
<dbReference type="InterPro" id="IPR057326">
    <property type="entry name" value="KR_dom"/>
</dbReference>
<feature type="domain" description="Carrier" evidence="12">
    <location>
        <begin position="5040"/>
        <end position="5114"/>
    </location>
</feature>
<sequence>MELNQILNALKKREISIEDAKDKLNKKVSQPNIYQDKPHDSDNKNYKEKKFYNIDSSKSESVYNDNDIAIVGISGRYPGSEDMISYWDNLSQGKNLIKEIPKERWDVDKYYNADDTKEINCKWMGYIDSIGDFDPSFFYISEKESASMDPQQRIFLEEGYKAFGDAGYNSNNLNNKKCGIYLGYTGSEYGNILSKKNSDYITITNNNSAIAAARIAYYLNLKGPAISIDTACSSSLVATHLAYEALINNEIEMALVGGVSLYIGPDRIITMCKEHMLSKSGVCKSFDNDADGFVPGEGVGALVLKRLKDAEKDHDNIYGVIAASGINQNGSTNGITAPSKASQIELEEQIYNKYRINPENITYAEMHGTATKMGDFIELEALSSVFCKKTNKKEYCAIGSVKSNIGHTSAVSGIASIQKVLLCMKNEKLVPTLNVKNKNSFFNFEQSPFYINTELKDWKIDNDSIRTSSVSSFGFSGCNAHLVLKEYIPEKPEFKEQTLNKSVIFVLSAKEQSQLYVYAESMKNFIDNNDIDLNNMAYTLQLGRDAMNYRIAFIVSSKMELSNALSNFIRNKYIEEKNDSQFCGCMNSEYEIDNNTIEVYIKENNLKMLADAWVKGVNIDWDKLYLDSKPYKISLPVYPFLNKNYWIGEINDNELEEVTEKIIESNYTVEKYNTNEPYFKEHKVNQVPVLIGMTHASLAINKFFDMYKDENSVLLSKLNFIEQVKLEKNEEVEIRIEPTQKDSKIDFKALYKFESEKEWRLTATGTLKKNVFQNQKKDIQELKNSMNVFNDFEKIYDINPAVQIGSIFRPITEFYIGKNKALSKVILNDELKKNDHNYILHPIVIYCAFQVVASLIGESNLKDGFLPFGISDITVKKDCNLDEFWIYVDLKKYSGELAVFDAQVIDNYGNVVAGFSRCFSKRLRPEKSSLNNMSLNLEKDSNISSSYIKSEISDINKSIEKYLINKLKPIMPNKNTVSTKVNLMDLGLESAQLVKLSEEIENDINIELTPAIFFEYPNIKLLTEFFVDEYKEAFIKALNINQNNNLEEEASFDIDNTKEYKYTDDILEDKKVDYSINEDIAIIGMSGIMPDGMDLEGFWQKIRRGENLIKEIPSDHWDYTKWYDPDMDSEGKTYCKWGSFIEDVDKFDPEFFNISPAEAEWIDPQLRLLLENIYSTGEDSGYINKLKGSNTGMFIGVCCHDYKDLINESYDNINPYVELGNSQTVLANRISFLFDINGPSMAIDTACSSSLVALHNACTAIKNKECDMAFVAGANLLLSPYHYRYFSSIKALSKTGLCHAFDEAADGYVPGEFIGSILLKPLKQAIKDNDHIHAVIKGSASLHGGYTPSFTAPSVEGEENVIVKAWENANIDPNTISYIEAHGTGTKLGDPIEINGLKKAFKRYSDKEHFCAIGSAKVNIGHTEGAAGIAGILKVIMQMKHNEIPPLPVTKGLNKYIKLNKSPLYINREVEEWTTQGDVPRRAGISSFGISGSYAHVVLEEYVNNSNINESEIEEGPVILVLSALNKERLKESAARLLKFICNDKSIALTNMAYTLQVGRKPMEERMGIIASSKDEIKESLKAFIEKDEILENVYYGNSNYKEMALDLIEDDDITKMVDSWISKRKYKNILKSWVNGINIDWLKLYSDKKPSIISLPSYPFAKQRCWIEERNRENSDIKIKECNKMINPLLHDNISNLYEMKFSILFTGNEFFLEDHKVNSNKILPGVSYIEMARAAIYEAMKPVMNDKMGIDFTNINWISPIMVNDKPIKTNIEIYAEDDDNLAYEIYTDDVLNSQGNAKLILIDEIQYLDLNQLKEVCIEHGLSKEKHYEVFANMGIEYGNSYKCVEKSYVGENKVLSKILLPESIIDTEQSYVLHPSVMDAALQTTINLIVDSQKLDEPMLPFAVDEVIVIDKCEKEMWAYTKQCYKEGNNEKVNKFDIDLFNNEGKVCVKIKGISSRKLEKQDKKTLNHLEESNTDFHEAEAKTTMMYPVWDVTSIEYYNKVNLKSNEKNVIVIGGNEKDKGYIQEVYPNSYYLNIESNDTINDIREKLQLCNSIDKVIWILPYKEIESMTDEYLIEGQEEGILPIFRTVKALISLEYDREDLDLTIITTQVQSINQYEKVNPAHSSVYGLVSSLAKEYSNWNIKIIDLESKCKWPISDMLRIPPDKKGDMWVYRKNQWYRQKLITIEDFKVEESKYKENGVYVVIGGAGGIGEAFSEYVIKKYNAQVVWIGRRPIDENIQNKIDKLMKIGPKPYYIRADASNKDAMIKAYERIKEKFLNINGVIHAAIDLLDKSITNMNEDRLRAGLIAKINASVRIAQVFGNENLDFIMFFSSVISFIKGAGQSNYAAGCIFKDNFAHQLSLKLPNKVKIVNWGYFGKVGVVSSKEYQQRMLRIGVGSIEIPEAMETLEKLLSSPIDQIAFVKTINQQESDERKNEEKIIFDNSNEKISLLANENKLNDSLDVNTSLAILNEEKEVYDVSYRLLLSQIEPYFEPGNKGKIIKLYNRWFEESIRTLKENDYIRDSEGSYILNYPHKDIEKLWEEWNEKKEKWLNNINLKAKVILLEKMLKSLSQIITGKIKSTDIMFPNSSMELLTGVYRDNEIADYVNEVLADKIVEYIEKRISNDPDAKIKILEIGAGTGGTSSIVLKRINQYEKNIKEYCYTDVSRAFLIYGENKFKEENPYLNFKIFNVEEPVSNQNIKEKEYDLVIAANVLHATKNIHYTLRNIKMIMKNNGMIMLNEIINNSLFAHLTFGLLEGWWIYEDSQIRLPGCPGLSFEFWKKSFEDEGFKNVFSVIPSCFKLDQQVIVALSNGVIRKETVLNERIISVNNELKKEMNLEKSNTMINKTNVNINRLISNELLKEKTIEYLKTTISNILKVAAEKINPSSYFNDYGIDSILIIQLTNVLRKKFKKITSTVFFEYETIDSLSDYLIDNNKEELISALNFEDTQSVKSINTPKAENYNESREFKTVPIKLDGTGNLFRRRNKRFKSSSENKAVEVKRKDEVNIAIIGVSGRYPNAENVSEFWDNLKKGKNCITTIPEERWNWKTYFSEKRGQEGKMYSRWGGFIKDIDKFDPLFFKISPAEAEKMDPQERVFLETAYESIEDSGYTPSTLSSNKKVGIFVGVMNGNYATGSKYWSIANRVSYTLDFQGPSLAVDTACSSSLTAVHLAVESLKNGTSECAIAGGVNLIVDPVHYMRLSSMSMISSSDKCKSFGNGADGFVDGEGVGAIVLKPLDKAIESGDNIYGIIKGSMINSGGKTSGYTVPNPKAQSILVLEALKNSGVNVRNITYVEAHGTGTVLGDPIEIAGLTNAFSKDTDCKQFCSIGSVKSNIGHLESAAGIAGITKIILQLKEGKIAASINSEEINPNINFEETPFILQRELSEWKRPIIDENGISKEYPRTAIISSFGAGGANANIVIEEYMSKDSEEKDLEAAYKEIVILSAKYDDRLKKKAKQLLKFIEDNKLSDKDLRKIVYTLQVGREAMDERLGLIVVSIKDLREKLLDFIEDKESLNGIYRDSIKNNRDFVKSFNIDDNFNNNTNQWIRNKQYENILELWVKGIKFDWNKLYEDKKPKRISLPTYPFKKESYWLNESVEDRSKKDSTKVMTKDTNNENCEVIFQEPFWKEEKIIREHAIYGYHVVMLDEDLARYEADIRNSTNASECIILKNNYEGIYNSFTNCFMEIFNKLKSMLKSKLKEKTLVQIVITFSTEKNILTAITGLLKTAKLENPLLIAQIIQVDKNLKDIGNIINENVYSSSVQIKYVNEKRFVKFFKEIETECNKEELLWRDNGVYLITGGAGKLGMIFAKEIASKVKNPVIILTGRSELREDKDIKNLQDLGAKIRYEKVDISDKKSVFSLIKMIKSEYSVLNGIIHAAGVIYDNFIINKNEEEICKVLAPKVQGLVNIDEATKDFNLDFLVLFSSGSGVYGNLGQSDYSSANAFMDEYSEYRSKMVRDNKRSGKTVSINWPLWQDGGMQIDEETQKILKDNNGVSSMETSIGIKAFYKAFSLGASQVMVLNGDLQKMRKVFNIKPIKKINNGKNEELKELIIEKLKIIFSEESKVKISLIDSNESLENYGIDSIFIIKMNEKLKTVFGDELSKTLLYEYKTIQELADYFFENYLNECKSWCGVSEVDEYSFEGEINKENIILNLKNQSEEGITTKIGTNKDENINDKVNEDNIYESIAIIGMSGRYPKAKNIREYWQRLKNKENCIGEIPKDRWNIDDFYTDNKQEAVLNGKSYCKYGGFIEGFSNFDPLLFNISPREAISIDPQERLFLESCWEVIEDSGYTKEQLASQYDGNVGVFVGITKTGFNLYNCDLWKRNKYLHLNTSFSSVANRISYLLDLHGPSMPIDTMCSSSLTAIHEACEHIRREECEMAIAGGVNLYLHPSSYVDLSSKQMLSTTGECRSFGDGGDGFVPGEGVGAILLKPLSKAIKDKDHIYAVIRGTGINHGGRTSGYTVPDPISQSKVIRKTLDKAGINAREVSYIEAHGTGTALGDPIEITGLTKSFLKDTTDVQFCSIGSVKSNIGHLEAAAGIAAVTKVVLQMENKQITPSLHSEVLNPNINFEKTPFIVQQNLEDWKRPIIEVNGEMKECPRIAGISAFGAGGANAHIIIEEYSDEQVNKEKNSKPSIIVLSAKNKEALKKIAAKLIKEISDNKLTDVNLVNAAYTLQVGRKAMEERMGVKVSSVKELKEKLEQFIGDNIDINGIYTGTVKNNKEVISILNEDKNYNDIIDIFISKNKHNDIIKLWVKGMNVYWNKLYSNNVPYKISLPTYPFMEESYWIKIDEDNYDSKKDMEKTLTKIHKNEEIVSEDKKANIITQNKVIKEIEKKDIPIVKKIEVKQKNINKPSKIELVSLGSDFSFKGSYMPKKRDKVKLIYIDEILEKNVIKEETDIEITEQVKLVDKNESNKRDISIENELLVSLAEFLGINSEDIGMDTSFIDLGLDSIIGVEWINLINKKYDLNISATKVYNYPNIFELSKFINNKLIESGKSISLHENNQQTKLQSELGSEVICSQNIEDDLSEKLRRSLADFLIINIEDIDTDINFMKLGLDSIIGVEWIHLLNKKYGLTIPATKIYDYPTINQFSEFLKEEIIKGNSGGHKREQFIDNKSLDLEKILLQVENGRLDAESANNMFNNFKDEFNN</sequence>
<feature type="domain" description="Ketosynthase family 3 (KS3)" evidence="13">
    <location>
        <begin position="1077"/>
        <end position="1501"/>
    </location>
</feature>
<feature type="region of interest" description="N-terminal hotdog fold" evidence="10">
    <location>
        <begin position="1684"/>
        <end position="1808"/>
    </location>
</feature>
<accession>A0AAX0AWF2</accession>
<dbReference type="GO" id="GO:0071770">
    <property type="term" value="P:DIM/DIP cell wall layer assembly"/>
    <property type="evidence" value="ECO:0007669"/>
    <property type="project" value="TreeGrafter"/>
</dbReference>
<evidence type="ECO:0000259" key="14">
    <source>
        <dbReference type="PROSITE" id="PS52019"/>
    </source>
</evidence>
<dbReference type="InterPro" id="IPR013217">
    <property type="entry name" value="Methyltransf_12"/>
</dbReference>
<dbReference type="InterPro" id="IPR006162">
    <property type="entry name" value="Ppantetheine_attach_site"/>
</dbReference>
<feature type="domain" description="Carrier" evidence="12">
    <location>
        <begin position="954"/>
        <end position="1030"/>
    </location>
</feature>
<dbReference type="InterPro" id="IPR014030">
    <property type="entry name" value="Ketoacyl_synth_N"/>
</dbReference>
<dbReference type="GO" id="GO:0004315">
    <property type="term" value="F:3-oxoacyl-[acyl-carrier-protein] synthase activity"/>
    <property type="evidence" value="ECO:0007669"/>
    <property type="project" value="InterPro"/>
</dbReference>
<dbReference type="GO" id="GO:0005886">
    <property type="term" value="C:plasma membrane"/>
    <property type="evidence" value="ECO:0007669"/>
    <property type="project" value="TreeGrafter"/>
</dbReference>
<dbReference type="InterPro" id="IPR013968">
    <property type="entry name" value="PKS_KR"/>
</dbReference>
<dbReference type="InterPro" id="IPR009081">
    <property type="entry name" value="PP-bd_ACP"/>
</dbReference>
<dbReference type="InterPro" id="IPR049900">
    <property type="entry name" value="PKS_mFAS_DH"/>
</dbReference>
<evidence type="ECO:0000256" key="10">
    <source>
        <dbReference type="PROSITE-ProRule" id="PRU01363"/>
    </source>
</evidence>
<evidence type="ECO:0000256" key="6">
    <source>
        <dbReference type="ARBA" id="ARBA00022553"/>
    </source>
</evidence>
<feature type="region of interest" description="N-terminal hotdog fold" evidence="10">
    <location>
        <begin position="644"/>
        <end position="774"/>
    </location>
</feature>
<evidence type="ECO:0000256" key="8">
    <source>
        <dbReference type="ARBA" id="ARBA00022737"/>
    </source>
</evidence>
<evidence type="ECO:0000256" key="5">
    <source>
        <dbReference type="ARBA" id="ARBA00022490"/>
    </source>
</evidence>
<keyword evidence="8" id="KW-0677">Repeat</keyword>
<evidence type="ECO:0000313" key="15">
    <source>
        <dbReference type="EMBL" id="NRT86793.1"/>
    </source>
</evidence>
<dbReference type="InterPro" id="IPR014031">
    <property type="entry name" value="Ketoacyl_synth_C"/>
</dbReference>
<evidence type="ECO:0000256" key="3">
    <source>
        <dbReference type="ARBA" id="ARBA00004789"/>
    </source>
</evidence>
<dbReference type="Gene3D" id="3.40.50.720">
    <property type="entry name" value="NAD(P)-binding Rossmann-like Domain"/>
    <property type="match status" value="2"/>
</dbReference>
<dbReference type="GO" id="GO:0004312">
    <property type="term" value="F:fatty acid synthase activity"/>
    <property type="evidence" value="ECO:0007669"/>
    <property type="project" value="TreeGrafter"/>
</dbReference>
<dbReference type="Pfam" id="PF02801">
    <property type="entry name" value="Ketoacyl-synt_C"/>
    <property type="match status" value="4"/>
</dbReference>
<dbReference type="GO" id="GO:0006633">
    <property type="term" value="P:fatty acid biosynthetic process"/>
    <property type="evidence" value="ECO:0007669"/>
    <property type="project" value="InterPro"/>
</dbReference>
<dbReference type="PANTHER" id="PTHR43775">
    <property type="entry name" value="FATTY ACID SYNTHASE"/>
    <property type="match status" value="1"/>
</dbReference>
<dbReference type="Pfam" id="PF22336">
    <property type="entry name" value="RhiE-like_linker"/>
    <property type="match status" value="4"/>
</dbReference>
<dbReference type="InterPro" id="IPR050091">
    <property type="entry name" value="PKS_NRPS_Biosynth_Enz"/>
</dbReference>
<dbReference type="PROSITE" id="PS00012">
    <property type="entry name" value="PHOSPHOPANTETHEINE"/>
    <property type="match status" value="2"/>
</dbReference>
<dbReference type="InterPro" id="IPR020806">
    <property type="entry name" value="PKS_PP-bd"/>
</dbReference>
<comment type="caution">
    <text evidence="15">The sequence shown here is derived from an EMBL/GenBank/DDBJ whole genome shotgun (WGS) entry which is preliminary data.</text>
</comment>
<evidence type="ECO:0000256" key="11">
    <source>
        <dbReference type="SAM" id="MobiDB-lite"/>
    </source>
</evidence>
<feature type="domain" description="Carrier" evidence="12">
    <location>
        <begin position="4932"/>
        <end position="5006"/>
    </location>
</feature>
<gene>
    <name evidence="15" type="ORF">B0H41_000472</name>
</gene>
<dbReference type="Pfam" id="PF08242">
    <property type="entry name" value="Methyltransf_12"/>
    <property type="match status" value="1"/>
</dbReference>
<dbReference type="GO" id="GO:0005737">
    <property type="term" value="C:cytoplasm"/>
    <property type="evidence" value="ECO:0007669"/>
    <property type="project" value="UniProtKB-SubCell"/>
</dbReference>
<feature type="domain" description="Carrier" evidence="12">
    <location>
        <begin position="4057"/>
        <end position="4134"/>
    </location>
</feature>
<keyword evidence="6" id="KW-0597">Phosphoprotein</keyword>
<feature type="compositionally biased region" description="Basic and acidic residues" evidence="11">
    <location>
        <begin position="36"/>
        <end position="45"/>
    </location>
</feature>
<feature type="region of interest" description="Disordered" evidence="11">
    <location>
        <begin position="26"/>
        <end position="45"/>
    </location>
</feature>
<feature type="region of interest" description="C-terminal hotdog fold" evidence="10">
    <location>
        <begin position="787"/>
        <end position="929"/>
    </location>
</feature>
<dbReference type="InterPro" id="IPR049552">
    <property type="entry name" value="PKS_DH_N"/>
</dbReference>
<dbReference type="SUPFAM" id="SSF53335">
    <property type="entry name" value="S-adenosyl-L-methionine-dependent methyltransferases"/>
    <property type="match status" value="1"/>
</dbReference>
<feature type="domain" description="Ketosynthase family 3 (KS3)" evidence="13">
    <location>
        <begin position="4195"/>
        <end position="4633"/>
    </location>
</feature>
<dbReference type="FunFam" id="3.40.47.10:FF:000019">
    <property type="entry name" value="Polyketide synthase type I"/>
    <property type="match status" value="4"/>
</dbReference>
<comment type="caution">
    <text evidence="10">Lacks conserved residue(s) required for the propagation of feature annotation.</text>
</comment>
<keyword evidence="7" id="KW-0808">Transferase</keyword>
<dbReference type="PANTHER" id="PTHR43775:SF37">
    <property type="entry name" value="SI:DKEY-61P9.11"/>
    <property type="match status" value="1"/>
</dbReference>